<sequence>MANDNAPAVYASGYMEESDLNARGQSVLGHTEPIQHDSDIESTLAHEKITLLVMTSQVRGCCKNSCEKECCGGFCLSGIVTASVNQSNGNMKMETCLHQQCDFLASKTGFNVPTMLNWATVLADTGTCLLVIMNMMLLLRGRYKHRHVQKCSRRSCGAPKEHKCIASDISSNQNHRKCCNEKNRYSSILPQVHTLSPCDAKSTARLTCCESMKCISKQKRAEQKVSWEPRSCSSVQKSTRECHPSQFTANESEIIKIASSVWKQGCSTGNSAVPSRAHSKTCGC</sequence>
<dbReference type="Proteomes" id="UP000197138">
    <property type="component" value="Unassembled WGS sequence"/>
</dbReference>
<reference evidence="2" key="1">
    <citation type="journal article" date="2017" name="Plant J.">
        <title>The pomegranate (Punica granatum L.) genome and the genomics of punicalagin biosynthesis.</title>
        <authorList>
            <person name="Qin G."/>
            <person name="Xu C."/>
            <person name="Ming R."/>
            <person name="Tang H."/>
            <person name="Guyot R."/>
            <person name="Kramer E.M."/>
            <person name="Hu Y."/>
            <person name="Yi X."/>
            <person name="Qi Y."/>
            <person name="Xu X."/>
            <person name="Gao Z."/>
            <person name="Pan H."/>
            <person name="Jian J."/>
            <person name="Tian Y."/>
            <person name="Yue Z."/>
            <person name="Xu Y."/>
        </authorList>
    </citation>
    <scope>NUCLEOTIDE SEQUENCE [LARGE SCALE GENOMIC DNA]</scope>
    <source>
        <strain evidence="2">cv. Dabenzi</strain>
    </source>
</reference>
<evidence type="ECO:0000313" key="2">
    <source>
        <dbReference type="Proteomes" id="UP000197138"/>
    </source>
</evidence>
<proteinExistence type="predicted"/>
<evidence type="ECO:0000313" key="1">
    <source>
        <dbReference type="EMBL" id="OWM84308.1"/>
    </source>
</evidence>
<organism evidence="1 2">
    <name type="scientific">Punica granatum</name>
    <name type="common">Pomegranate</name>
    <dbReference type="NCBI Taxonomy" id="22663"/>
    <lineage>
        <taxon>Eukaryota</taxon>
        <taxon>Viridiplantae</taxon>
        <taxon>Streptophyta</taxon>
        <taxon>Embryophyta</taxon>
        <taxon>Tracheophyta</taxon>
        <taxon>Spermatophyta</taxon>
        <taxon>Magnoliopsida</taxon>
        <taxon>eudicotyledons</taxon>
        <taxon>Gunneridae</taxon>
        <taxon>Pentapetalae</taxon>
        <taxon>rosids</taxon>
        <taxon>malvids</taxon>
        <taxon>Myrtales</taxon>
        <taxon>Lythraceae</taxon>
        <taxon>Punica</taxon>
    </lineage>
</organism>
<dbReference type="EMBL" id="MTKT01001633">
    <property type="protein sequence ID" value="OWM84308.1"/>
    <property type="molecule type" value="Genomic_DNA"/>
</dbReference>
<comment type="caution">
    <text evidence="1">The sequence shown here is derived from an EMBL/GenBank/DDBJ whole genome shotgun (WGS) entry which is preliminary data.</text>
</comment>
<name>A0A218XHM1_PUNGR</name>
<accession>A0A218XHM1</accession>
<dbReference type="AlphaFoldDB" id="A0A218XHM1"/>
<protein>
    <submittedName>
        <fullName evidence="1">Uncharacterized protein</fullName>
    </submittedName>
</protein>
<gene>
    <name evidence="1" type="ORF">CDL15_Pgr027077</name>
</gene>